<proteinExistence type="inferred from homology"/>
<evidence type="ECO:0000256" key="5">
    <source>
        <dbReference type="ARBA" id="ARBA00022692"/>
    </source>
</evidence>
<evidence type="ECO:0000256" key="2">
    <source>
        <dbReference type="ARBA" id="ARBA00007706"/>
    </source>
</evidence>
<evidence type="ECO:0000256" key="4">
    <source>
        <dbReference type="ARBA" id="ARBA00022679"/>
    </source>
</evidence>
<comment type="function">
    <text evidence="13">Involved in the synthesis of glucuronoxylan hemicellulose in secondary cell walls.</text>
</comment>
<name>A0A0K9NP20_ZOSMR</name>
<feature type="region of interest" description="Disordered" evidence="14">
    <location>
        <begin position="1"/>
        <end position="40"/>
    </location>
</feature>
<keyword evidence="10" id="KW-0325">Glycoprotein</keyword>
<feature type="compositionally biased region" description="Low complexity" evidence="14">
    <location>
        <begin position="25"/>
        <end position="40"/>
    </location>
</feature>
<protein>
    <recommendedName>
        <fullName evidence="13">Glycosyltransferases</fullName>
        <ecNumber evidence="13">2.4.-.-</ecNumber>
    </recommendedName>
</protein>
<evidence type="ECO:0000256" key="14">
    <source>
        <dbReference type="SAM" id="MobiDB-lite"/>
    </source>
</evidence>
<dbReference type="OrthoDB" id="675023at2759"/>
<evidence type="ECO:0000313" key="15">
    <source>
        <dbReference type="EMBL" id="KMZ58358.1"/>
    </source>
</evidence>
<dbReference type="PANTHER" id="PTHR10896">
    <property type="entry name" value="GALACTOSYLGALACTOSYLXYLOSYLPROTEIN 3-BETA-GLUCURONOSYLTRANSFERASE BETA-1,3-GLUCURONYLTRANSFERASE"/>
    <property type="match status" value="1"/>
</dbReference>
<comment type="caution">
    <text evidence="15">The sequence shown here is derived from an EMBL/GenBank/DDBJ whole genome shotgun (WGS) entry which is preliminary data.</text>
</comment>
<dbReference type="Pfam" id="PF03360">
    <property type="entry name" value="Glyco_transf_43"/>
    <property type="match status" value="1"/>
</dbReference>
<dbReference type="PANTHER" id="PTHR10896:SF65">
    <property type="entry name" value="GALACTOSYLGALACTOSYLXYLOSYLPROTEIN 3-BETA-GLUCURONOSYLTRANSFERASE 3"/>
    <property type="match status" value="1"/>
</dbReference>
<dbReference type="Gene3D" id="3.90.550.10">
    <property type="entry name" value="Spore Coat Polysaccharide Biosynthesis Protein SpsA, Chain A"/>
    <property type="match status" value="1"/>
</dbReference>
<dbReference type="AlphaFoldDB" id="A0A0K9NP20"/>
<feature type="transmembrane region" description="Helical" evidence="13">
    <location>
        <begin position="79"/>
        <end position="99"/>
    </location>
</feature>
<gene>
    <name evidence="15" type="ORF">ZOSMA_77G00160</name>
</gene>
<dbReference type="SUPFAM" id="SSF53448">
    <property type="entry name" value="Nucleotide-diphospho-sugar transferases"/>
    <property type="match status" value="1"/>
</dbReference>
<sequence>MVSIRRTLSPLKRSSPLSNQDDSHISLSRFSSSSSSSSTSPISVLTSLWALLFGVRTSHNPRRQHLPSASSLLIWKKKVIVRSFLFFVIGFLLGLYDLYHHQISYNGTKRENEKRKTVDLTILHNGASASIIRVTQGAETGIDASNSLVSRGVETRIDPGEFGSTRRYDGEKAEVLLIVVTSTSTRAMQGFYLAKLGQTLRLVRPPLLWIVVEEEDDVASLETADALRRTGVMYRHLTCSVSNSTVRNREIRHKNVALEHIERHRIDGIVYFADENNVYSFGMFQRIRDIRRFGTWPVAMFANAKSKVILEGPVCNGSQITGFHVDQSSRRLQRFYVDMPGFAFNSTILWDHEIWKLLTSNVIRQVHNILEEFQVTTFIEQIVEDESQMEAIPSGCSEIMVWHLHLDDSGFTTLEDGNSPETLKLYFLLVYRSSLSLHLFI</sequence>
<dbReference type="CDD" id="cd00218">
    <property type="entry name" value="GlcAT-I"/>
    <property type="match status" value="1"/>
</dbReference>
<dbReference type="GO" id="GO:0015018">
    <property type="term" value="F:galactosylgalactosylxylosylprotein 3-beta-glucuronosyltransferase activity"/>
    <property type="evidence" value="ECO:0007669"/>
    <property type="project" value="InterPro"/>
</dbReference>
<evidence type="ECO:0000256" key="8">
    <source>
        <dbReference type="ARBA" id="ARBA00023034"/>
    </source>
</evidence>
<reference evidence="16" key="1">
    <citation type="journal article" date="2016" name="Nature">
        <title>The genome of the seagrass Zostera marina reveals angiosperm adaptation to the sea.</title>
        <authorList>
            <person name="Olsen J.L."/>
            <person name="Rouze P."/>
            <person name="Verhelst B."/>
            <person name="Lin Y.-C."/>
            <person name="Bayer T."/>
            <person name="Collen J."/>
            <person name="Dattolo E."/>
            <person name="De Paoli E."/>
            <person name="Dittami S."/>
            <person name="Maumus F."/>
            <person name="Michel G."/>
            <person name="Kersting A."/>
            <person name="Lauritano C."/>
            <person name="Lohaus R."/>
            <person name="Toepel M."/>
            <person name="Tonon T."/>
            <person name="Vanneste K."/>
            <person name="Amirebrahimi M."/>
            <person name="Brakel J."/>
            <person name="Bostroem C."/>
            <person name="Chovatia M."/>
            <person name="Grimwood J."/>
            <person name="Jenkins J.W."/>
            <person name="Jueterbock A."/>
            <person name="Mraz A."/>
            <person name="Stam W.T."/>
            <person name="Tice H."/>
            <person name="Bornberg-Bauer E."/>
            <person name="Green P.J."/>
            <person name="Pearson G.A."/>
            <person name="Procaccini G."/>
            <person name="Duarte C.M."/>
            <person name="Schmutz J."/>
            <person name="Reusch T.B.H."/>
            <person name="Van de Peer Y."/>
        </authorList>
    </citation>
    <scope>NUCLEOTIDE SEQUENCE [LARGE SCALE GENOMIC DNA]</scope>
    <source>
        <strain evidence="16">cv. Finnish</strain>
    </source>
</reference>
<evidence type="ECO:0000313" key="16">
    <source>
        <dbReference type="Proteomes" id="UP000036987"/>
    </source>
</evidence>
<evidence type="ECO:0000256" key="10">
    <source>
        <dbReference type="ARBA" id="ARBA00023180"/>
    </source>
</evidence>
<keyword evidence="6 13" id="KW-0735">Signal-anchor</keyword>
<keyword evidence="4 13" id="KW-0808">Transferase</keyword>
<evidence type="ECO:0000256" key="6">
    <source>
        <dbReference type="ARBA" id="ARBA00022968"/>
    </source>
</evidence>
<dbReference type="GO" id="GO:0009834">
    <property type="term" value="P:plant-type secondary cell wall biogenesis"/>
    <property type="evidence" value="ECO:0000318"/>
    <property type="project" value="GO_Central"/>
</dbReference>
<dbReference type="GO" id="GO:0071555">
    <property type="term" value="P:cell wall organization"/>
    <property type="evidence" value="ECO:0007669"/>
    <property type="project" value="UniProtKB-KW"/>
</dbReference>
<dbReference type="GO" id="GO:0000139">
    <property type="term" value="C:Golgi membrane"/>
    <property type="evidence" value="ECO:0000318"/>
    <property type="project" value="GO_Central"/>
</dbReference>
<feature type="site" description="Interaction with galactose moiety of substrate glycoprotein" evidence="12">
    <location>
        <position position="311"/>
    </location>
</feature>
<evidence type="ECO:0000256" key="1">
    <source>
        <dbReference type="ARBA" id="ARBA00004323"/>
    </source>
</evidence>
<dbReference type="InterPro" id="IPR029044">
    <property type="entry name" value="Nucleotide-diphossugar_trans"/>
</dbReference>
<dbReference type="STRING" id="29655.A0A0K9NP20"/>
<keyword evidence="9 13" id="KW-0472">Membrane</keyword>
<dbReference type="GO" id="GO:0042285">
    <property type="term" value="F:xylosyltransferase activity"/>
    <property type="evidence" value="ECO:0000318"/>
    <property type="project" value="GO_Central"/>
</dbReference>
<organism evidence="15 16">
    <name type="scientific">Zostera marina</name>
    <name type="common">Eelgrass</name>
    <dbReference type="NCBI Taxonomy" id="29655"/>
    <lineage>
        <taxon>Eukaryota</taxon>
        <taxon>Viridiplantae</taxon>
        <taxon>Streptophyta</taxon>
        <taxon>Embryophyta</taxon>
        <taxon>Tracheophyta</taxon>
        <taxon>Spermatophyta</taxon>
        <taxon>Magnoliopsida</taxon>
        <taxon>Liliopsida</taxon>
        <taxon>Zosteraceae</taxon>
        <taxon>Zostera</taxon>
    </lineage>
</organism>
<keyword evidence="11 13" id="KW-0961">Cell wall biogenesis/degradation</keyword>
<dbReference type="GO" id="GO:0010417">
    <property type="term" value="P:glucuronoxylan biosynthetic process"/>
    <property type="evidence" value="ECO:0000318"/>
    <property type="project" value="GO_Central"/>
</dbReference>
<evidence type="ECO:0000256" key="3">
    <source>
        <dbReference type="ARBA" id="ARBA00022676"/>
    </source>
</evidence>
<comment type="subcellular location">
    <subcellularLocation>
        <location evidence="1 13">Golgi apparatus membrane</location>
        <topology evidence="1 13">Single-pass type II membrane protein</topology>
    </subcellularLocation>
</comment>
<evidence type="ECO:0000256" key="9">
    <source>
        <dbReference type="ARBA" id="ARBA00023136"/>
    </source>
</evidence>
<dbReference type="Proteomes" id="UP000036987">
    <property type="component" value="Unassembled WGS sequence"/>
</dbReference>
<accession>A0A0K9NP20</accession>
<evidence type="ECO:0000256" key="7">
    <source>
        <dbReference type="ARBA" id="ARBA00022989"/>
    </source>
</evidence>
<keyword evidence="3" id="KW-0328">Glycosyltransferase</keyword>
<keyword evidence="8 13" id="KW-0333">Golgi apparatus</keyword>
<comment type="similarity">
    <text evidence="2 13">Belongs to the glycosyltransferase 43 family.</text>
</comment>
<dbReference type="EMBL" id="LFYR01001945">
    <property type="protein sequence ID" value="KMZ58358.1"/>
    <property type="molecule type" value="Genomic_DNA"/>
</dbReference>
<dbReference type="EC" id="2.4.-.-" evidence="13"/>
<keyword evidence="5 13" id="KW-0812">Transmembrane</keyword>
<dbReference type="InterPro" id="IPR005027">
    <property type="entry name" value="Glyco_trans_43"/>
</dbReference>
<evidence type="ECO:0000256" key="11">
    <source>
        <dbReference type="ARBA" id="ARBA00023316"/>
    </source>
</evidence>
<keyword evidence="16" id="KW-1185">Reference proteome</keyword>
<evidence type="ECO:0000256" key="13">
    <source>
        <dbReference type="RuleBase" id="RU363127"/>
    </source>
</evidence>
<keyword evidence="7 13" id="KW-1133">Transmembrane helix</keyword>
<evidence type="ECO:0000256" key="12">
    <source>
        <dbReference type="PIRSR" id="PIRSR605027-4"/>
    </source>
</evidence>